<gene>
    <name evidence="1" type="ORF">DAT39_002459</name>
</gene>
<dbReference type="AlphaFoldDB" id="A0A8J4UUG0"/>
<feature type="non-terminal residue" evidence="1">
    <location>
        <position position="81"/>
    </location>
</feature>
<name>A0A8J4UUG0_CLAMG</name>
<dbReference type="EMBL" id="QNUK01000018">
    <property type="protein sequence ID" value="KAF5907827.1"/>
    <property type="molecule type" value="Genomic_DNA"/>
</dbReference>
<proteinExistence type="predicted"/>
<evidence type="ECO:0000313" key="2">
    <source>
        <dbReference type="Proteomes" id="UP000727407"/>
    </source>
</evidence>
<evidence type="ECO:0000313" key="1">
    <source>
        <dbReference type="EMBL" id="KAF5907827.1"/>
    </source>
</evidence>
<keyword evidence="2" id="KW-1185">Reference proteome</keyword>
<reference evidence="1" key="1">
    <citation type="submission" date="2020-07" db="EMBL/GenBank/DDBJ databases">
        <title>Clarias magur genome sequencing, assembly and annotation.</title>
        <authorList>
            <person name="Kushwaha B."/>
            <person name="Kumar R."/>
            <person name="Das P."/>
            <person name="Joshi C.G."/>
            <person name="Kumar D."/>
            <person name="Nagpure N.S."/>
            <person name="Pandey M."/>
            <person name="Agarwal S."/>
            <person name="Srivastava S."/>
            <person name="Singh M."/>
            <person name="Sahoo L."/>
            <person name="Jayasankar P."/>
            <person name="Meher P.K."/>
            <person name="Koringa P.G."/>
            <person name="Iquebal M.A."/>
            <person name="Das S.P."/>
            <person name="Bit A."/>
            <person name="Patnaik S."/>
            <person name="Patel N."/>
            <person name="Shah T.M."/>
            <person name="Hinsu A."/>
            <person name="Jena J.K."/>
        </authorList>
    </citation>
    <scope>NUCLEOTIDE SEQUENCE</scope>
    <source>
        <strain evidence="1">CIFAMagur01</strain>
        <tissue evidence="1">Testis</tissue>
    </source>
</reference>
<comment type="caution">
    <text evidence="1">The sequence shown here is derived from an EMBL/GenBank/DDBJ whole genome shotgun (WGS) entry which is preliminary data.</text>
</comment>
<sequence length="81" mass="9261">MHIKLKKNCQDVKMLRLYAPNIQGSLERKILFYDLLSTEFAAKPHRVLLLADFNTFVDNDTTTCPNIIGSHSLKGEGNRQK</sequence>
<organism evidence="1 2">
    <name type="scientific">Clarias magur</name>
    <name type="common">Asian catfish</name>
    <name type="synonym">Macropteronotus magur</name>
    <dbReference type="NCBI Taxonomy" id="1594786"/>
    <lineage>
        <taxon>Eukaryota</taxon>
        <taxon>Metazoa</taxon>
        <taxon>Chordata</taxon>
        <taxon>Craniata</taxon>
        <taxon>Vertebrata</taxon>
        <taxon>Euteleostomi</taxon>
        <taxon>Actinopterygii</taxon>
        <taxon>Neopterygii</taxon>
        <taxon>Teleostei</taxon>
        <taxon>Ostariophysi</taxon>
        <taxon>Siluriformes</taxon>
        <taxon>Clariidae</taxon>
        <taxon>Clarias</taxon>
    </lineage>
</organism>
<accession>A0A8J4UUG0</accession>
<dbReference type="Proteomes" id="UP000727407">
    <property type="component" value="Unassembled WGS sequence"/>
</dbReference>
<protein>
    <submittedName>
        <fullName evidence="1">Craniofacial development protein 2-like</fullName>
    </submittedName>
</protein>